<evidence type="ECO:0000256" key="2">
    <source>
        <dbReference type="ARBA" id="ARBA00005013"/>
    </source>
</evidence>
<dbReference type="SMART" id="SM00905">
    <property type="entry name" value="FolB"/>
    <property type="match status" value="1"/>
</dbReference>
<dbReference type="Gene3D" id="3.30.1130.10">
    <property type="match status" value="1"/>
</dbReference>
<dbReference type="SUPFAM" id="SSF55620">
    <property type="entry name" value="Tetrahydrobiopterin biosynthesis enzymes-like"/>
    <property type="match status" value="1"/>
</dbReference>
<dbReference type="EC" id="4.1.2.25" evidence="6"/>
<dbReference type="Pfam" id="PF02152">
    <property type="entry name" value="FolB"/>
    <property type="match status" value="1"/>
</dbReference>
<evidence type="ECO:0000256" key="4">
    <source>
        <dbReference type="ARBA" id="ARBA00022909"/>
    </source>
</evidence>
<evidence type="ECO:0000259" key="7">
    <source>
        <dbReference type="SMART" id="SM00905"/>
    </source>
</evidence>
<dbReference type="GO" id="GO:0004150">
    <property type="term" value="F:dihydroneopterin aldolase activity"/>
    <property type="evidence" value="ECO:0007669"/>
    <property type="project" value="UniProtKB-UniRule"/>
</dbReference>
<evidence type="ECO:0000256" key="5">
    <source>
        <dbReference type="ARBA" id="ARBA00023239"/>
    </source>
</evidence>
<keyword evidence="9" id="KW-1185">Reference proteome</keyword>
<evidence type="ECO:0000313" key="9">
    <source>
        <dbReference type="Proteomes" id="UP001139409"/>
    </source>
</evidence>
<dbReference type="GO" id="GO:0005737">
    <property type="term" value="C:cytoplasm"/>
    <property type="evidence" value="ECO:0007669"/>
    <property type="project" value="TreeGrafter"/>
</dbReference>
<dbReference type="GO" id="GO:0046656">
    <property type="term" value="P:folic acid biosynthetic process"/>
    <property type="evidence" value="ECO:0007669"/>
    <property type="project" value="UniProtKB-UniRule"/>
</dbReference>
<comment type="pathway">
    <text evidence="2 6">Cofactor biosynthesis; tetrahydrofolate biosynthesis; 2-amino-4-hydroxy-6-hydroxymethyl-7,8-dihydropteridine diphosphate from 7,8-dihydroneopterin triphosphate: step 3/4.</text>
</comment>
<evidence type="ECO:0000256" key="1">
    <source>
        <dbReference type="ARBA" id="ARBA00001353"/>
    </source>
</evidence>
<dbReference type="AlphaFoldDB" id="A0A9X1KWP4"/>
<dbReference type="GO" id="GO:0046654">
    <property type="term" value="P:tetrahydrofolate biosynthetic process"/>
    <property type="evidence" value="ECO:0007669"/>
    <property type="project" value="UniProtKB-UniRule"/>
</dbReference>
<dbReference type="PANTHER" id="PTHR42844:SF1">
    <property type="entry name" value="DIHYDRONEOPTERIN ALDOLASE 1-RELATED"/>
    <property type="match status" value="1"/>
</dbReference>
<accession>A0A9X1KWP4</accession>
<dbReference type="Proteomes" id="UP001139409">
    <property type="component" value="Unassembled WGS sequence"/>
</dbReference>
<dbReference type="NCBIfam" id="TIGR00526">
    <property type="entry name" value="folB_dom"/>
    <property type="match status" value="1"/>
</dbReference>
<dbReference type="RefSeq" id="WP_225697250.1">
    <property type="nucleotide sequence ID" value="NZ_JAIXNE010000001.1"/>
</dbReference>
<dbReference type="NCBIfam" id="TIGR00525">
    <property type="entry name" value="folB"/>
    <property type="match status" value="1"/>
</dbReference>
<dbReference type="EMBL" id="JAIXNE010000001">
    <property type="protein sequence ID" value="MCA6074149.1"/>
    <property type="molecule type" value="Genomic_DNA"/>
</dbReference>
<keyword evidence="4 6" id="KW-0289">Folate biosynthesis</keyword>
<name>A0A9X1KWP4_9BACT</name>
<dbReference type="PANTHER" id="PTHR42844">
    <property type="entry name" value="DIHYDRONEOPTERIN ALDOLASE 1-RELATED"/>
    <property type="match status" value="1"/>
</dbReference>
<feature type="domain" description="Dihydroneopterin aldolase/epimerase" evidence="7">
    <location>
        <begin position="4"/>
        <end position="116"/>
    </location>
</feature>
<reference evidence="8" key="1">
    <citation type="submission" date="2021-09" db="EMBL/GenBank/DDBJ databases">
        <title>Fulvivirga sp. isolated from coastal sediment.</title>
        <authorList>
            <person name="Yu H."/>
        </authorList>
    </citation>
    <scope>NUCLEOTIDE SEQUENCE</scope>
    <source>
        <strain evidence="8">1062</strain>
    </source>
</reference>
<dbReference type="InterPro" id="IPR006156">
    <property type="entry name" value="Dihydroneopterin_aldolase"/>
</dbReference>
<keyword evidence="5 6" id="KW-0456">Lyase</keyword>
<organism evidence="8 9">
    <name type="scientific">Fulvivirga sedimenti</name>
    <dbReference type="NCBI Taxonomy" id="2879465"/>
    <lineage>
        <taxon>Bacteria</taxon>
        <taxon>Pseudomonadati</taxon>
        <taxon>Bacteroidota</taxon>
        <taxon>Cytophagia</taxon>
        <taxon>Cytophagales</taxon>
        <taxon>Fulvivirgaceae</taxon>
        <taxon>Fulvivirga</taxon>
    </lineage>
</organism>
<dbReference type="InterPro" id="IPR043133">
    <property type="entry name" value="GTP-CH-I_C/QueF"/>
</dbReference>
<comment type="function">
    <text evidence="6">Catalyzes the conversion of 7,8-dihydroneopterin to 6-hydroxymethyl-7,8-dihydropterin.</text>
</comment>
<comment type="similarity">
    <text evidence="3 6">Belongs to the DHNA family.</text>
</comment>
<evidence type="ECO:0000256" key="6">
    <source>
        <dbReference type="RuleBase" id="RU362079"/>
    </source>
</evidence>
<gene>
    <name evidence="8" type="primary">folB</name>
    <name evidence="8" type="ORF">LDX50_04680</name>
</gene>
<protein>
    <recommendedName>
        <fullName evidence="6">7,8-dihydroneopterin aldolase</fullName>
        <ecNumber evidence="6">4.1.2.25</ecNumber>
    </recommendedName>
</protein>
<proteinExistence type="inferred from homology"/>
<dbReference type="InterPro" id="IPR006157">
    <property type="entry name" value="FolB_dom"/>
</dbReference>
<evidence type="ECO:0000313" key="8">
    <source>
        <dbReference type="EMBL" id="MCA6074149.1"/>
    </source>
</evidence>
<comment type="catalytic activity">
    <reaction evidence="1 6">
        <text>7,8-dihydroneopterin = 6-hydroxymethyl-7,8-dihydropterin + glycolaldehyde</text>
        <dbReference type="Rhea" id="RHEA:10540"/>
        <dbReference type="ChEBI" id="CHEBI:17001"/>
        <dbReference type="ChEBI" id="CHEBI:17071"/>
        <dbReference type="ChEBI" id="CHEBI:44841"/>
        <dbReference type="EC" id="4.1.2.25"/>
    </reaction>
</comment>
<comment type="caution">
    <text evidence="8">The sequence shown here is derived from an EMBL/GenBank/DDBJ whole genome shotgun (WGS) entry which is preliminary data.</text>
</comment>
<evidence type="ECO:0000256" key="3">
    <source>
        <dbReference type="ARBA" id="ARBA00005708"/>
    </source>
</evidence>
<sequence length="121" mass="13805">MGRIKLEGLQFKAYHGFYDEEREKGNHFEVTISVEADFSHASFSDELHGTVDYEHIYRIVNEEMQKPSKLLEHVVQRILDRIMDEISEADSAEIELSKLNPPIGGPCRAAIVTSSRSRLVT</sequence>